<keyword evidence="2" id="KW-1185">Reference proteome</keyword>
<sequence length="69" mass="7663">MFEERKQDFALGLQLTRNRNRLHITTVSSAASSLLNLAEIKLNSAISKCSTTLTKNSDSFFGNDSVLKE</sequence>
<dbReference type="Proteomes" id="UP000887116">
    <property type="component" value="Unassembled WGS sequence"/>
</dbReference>
<dbReference type="AlphaFoldDB" id="A0A8X6LEF4"/>
<reference evidence="1" key="1">
    <citation type="submission" date="2020-07" db="EMBL/GenBank/DDBJ databases">
        <title>Multicomponent nature underlies the extraordinary mechanical properties of spider dragline silk.</title>
        <authorList>
            <person name="Kono N."/>
            <person name="Nakamura H."/>
            <person name="Mori M."/>
            <person name="Yoshida Y."/>
            <person name="Ohtoshi R."/>
            <person name="Malay A.D."/>
            <person name="Moran D.A.P."/>
            <person name="Tomita M."/>
            <person name="Numata K."/>
            <person name="Arakawa K."/>
        </authorList>
    </citation>
    <scope>NUCLEOTIDE SEQUENCE</scope>
</reference>
<dbReference type="EMBL" id="BMAO01015963">
    <property type="protein sequence ID" value="GFR05472.1"/>
    <property type="molecule type" value="Genomic_DNA"/>
</dbReference>
<gene>
    <name evidence="1" type="ORF">TNCT_121021</name>
</gene>
<comment type="caution">
    <text evidence="1">The sequence shown here is derived from an EMBL/GenBank/DDBJ whole genome shotgun (WGS) entry which is preliminary data.</text>
</comment>
<proteinExistence type="predicted"/>
<organism evidence="1 2">
    <name type="scientific">Trichonephila clavata</name>
    <name type="common">Joro spider</name>
    <name type="synonym">Nephila clavata</name>
    <dbReference type="NCBI Taxonomy" id="2740835"/>
    <lineage>
        <taxon>Eukaryota</taxon>
        <taxon>Metazoa</taxon>
        <taxon>Ecdysozoa</taxon>
        <taxon>Arthropoda</taxon>
        <taxon>Chelicerata</taxon>
        <taxon>Arachnida</taxon>
        <taxon>Araneae</taxon>
        <taxon>Araneomorphae</taxon>
        <taxon>Entelegynae</taxon>
        <taxon>Araneoidea</taxon>
        <taxon>Nephilidae</taxon>
        <taxon>Trichonephila</taxon>
    </lineage>
</organism>
<protein>
    <submittedName>
        <fullName evidence="1">Uncharacterized protein</fullName>
    </submittedName>
</protein>
<name>A0A8X6LEF4_TRICU</name>
<evidence type="ECO:0000313" key="2">
    <source>
        <dbReference type="Proteomes" id="UP000887116"/>
    </source>
</evidence>
<accession>A0A8X6LEF4</accession>
<evidence type="ECO:0000313" key="1">
    <source>
        <dbReference type="EMBL" id="GFR05472.1"/>
    </source>
</evidence>